<dbReference type="EMBL" id="LT546645">
    <property type="protein sequence ID" value="SAI70884.1"/>
    <property type="molecule type" value="Genomic_DNA"/>
</dbReference>
<evidence type="ECO:0000313" key="10">
    <source>
        <dbReference type="EMBL" id="SAI70884.1"/>
    </source>
</evidence>
<comment type="pathway">
    <text evidence="3">Amino-acid biosynthesis; L-valine biosynthesis; L-valine from pyruvate: step 4/4.</text>
</comment>
<accession>A0A157N6L9</accession>
<dbReference type="InterPro" id="IPR036038">
    <property type="entry name" value="Aminotransferase-like"/>
</dbReference>
<comment type="catalytic activity">
    <reaction evidence="9">
        <text>L-leucine + 2-oxoglutarate = 4-methyl-2-oxopentanoate + L-glutamate</text>
        <dbReference type="Rhea" id="RHEA:18321"/>
        <dbReference type="ChEBI" id="CHEBI:16810"/>
        <dbReference type="ChEBI" id="CHEBI:17865"/>
        <dbReference type="ChEBI" id="CHEBI:29985"/>
        <dbReference type="ChEBI" id="CHEBI:57427"/>
        <dbReference type="EC" id="2.6.1.42"/>
    </reaction>
</comment>
<evidence type="ECO:0000256" key="5">
    <source>
        <dbReference type="ARBA" id="ARBA00009320"/>
    </source>
</evidence>
<dbReference type="GO" id="GO:0005829">
    <property type="term" value="C:cytosol"/>
    <property type="evidence" value="ECO:0007669"/>
    <property type="project" value="TreeGrafter"/>
</dbReference>
<dbReference type="InterPro" id="IPR001544">
    <property type="entry name" value="Aminotrans_IV"/>
</dbReference>
<dbReference type="OrthoDB" id="21319at2"/>
<dbReference type="GO" id="GO:0046394">
    <property type="term" value="P:carboxylic acid biosynthetic process"/>
    <property type="evidence" value="ECO:0007669"/>
    <property type="project" value="UniProtKB-ARBA"/>
</dbReference>
<keyword evidence="10" id="KW-0808">Transferase</keyword>
<protein>
    <recommendedName>
        <fullName evidence="6">branched-chain-amino-acid transaminase</fullName>
        <ecNumber evidence="6">2.6.1.42</ecNumber>
    </recommendedName>
</protein>
<dbReference type="PANTHER" id="PTHR42743">
    <property type="entry name" value="AMINO-ACID AMINOTRANSFERASE"/>
    <property type="match status" value="1"/>
</dbReference>
<dbReference type="STRING" id="123899.SAMEA3906487_02532"/>
<dbReference type="Proteomes" id="UP000076825">
    <property type="component" value="Chromosome 1"/>
</dbReference>
<evidence type="ECO:0000256" key="2">
    <source>
        <dbReference type="ARBA" id="ARBA00004824"/>
    </source>
</evidence>
<comment type="pathway">
    <text evidence="4">Amino-acid biosynthesis; L-leucine biosynthesis; L-leucine from 3-methyl-2-oxobutanoate: step 4/4.</text>
</comment>
<evidence type="ECO:0000256" key="3">
    <source>
        <dbReference type="ARBA" id="ARBA00004931"/>
    </source>
</evidence>
<gene>
    <name evidence="10" type="primary">ilvE_3</name>
    <name evidence="10" type="ORF">SAMEA3906487_02532</name>
</gene>
<reference evidence="10 11" key="1">
    <citation type="submission" date="2016-04" db="EMBL/GenBank/DDBJ databases">
        <authorList>
            <consortium name="Pathogen Informatics"/>
        </authorList>
    </citation>
    <scope>NUCLEOTIDE SEQUENCE [LARGE SCALE GENOMIC DNA]</scope>
    <source>
        <strain evidence="10 11">H044680328</strain>
    </source>
</reference>
<dbReference type="Gene3D" id="3.20.10.10">
    <property type="entry name" value="D-amino Acid Aminotransferase, subunit A, domain 2"/>
    <property type="match status" value="1"/>
</dbReference>
<dbReference type="RefSeq" id="WP_025517968.1">
    <property type="nucleotide sequence ID" value="NZ_CP016340.1"/>
</dbReference>
<evidence type="ECO:0000256" key="1">
    <source>
        <dbReference type="ARBA" id="ARBA00003109"/>
    </source>
</evidence>
<dbReference type="EC" id="2.6.1.42" evidence="6"/>
<dbReference type="GO" id="GO:0052656">
    <property type="term" value="F:L-isoleucine-2-oxoglutarate transaminase activity"/>
    <property type="evidence" value="ECO:0007669"/>
    <property type="project" value="RHEA"/>
</dbReference>
<dbReference type="KEGG" id="btrm:SAMEA390648702532"/>
<evidence type="ECO:0000256" key="8">
    <source>
        <dbReference type="ARBA" id="ARBA00048798"/>
    </source>
</evidence>
<dbReference type="Gene3D" id="3.30.470.10">
    <property type="match status" value="1"/>
</dbReference>
<proteinExistence type="inferred from homology"/>
<dbReference type="NCBIfam" id="NF009896">
    <property type="entry name" value="PRK13356.1"/>
    <property type="match status" value="1"/>
</dbReference>
<dbReference type="PANTHER" id="PTHR42743:SF11">
    <property type="entry name" value="AMINODEOXYCHORISMATE LYASE"/>
    <property type="match status" value="1"/>
</dbReference>
<dbReference type="Pfam" id="PF01063">
    <property type="entry name" value="Aminotran_4"/>
    <property type="match status" value="1"/>
</dbReference>
<dbReference type="GO" id="GO:0052655">
    <property type="term" value="F:L-valine-2-oxoglutarate transaminase activity"/>
    <property type="evidence" value="ECO:0007669"/>
    <property type="project" value="RHEA"/>
</dbReference>
<keyword evidence="10" id="KW-0032">Aminotransferase</keyword>
<sequence>MDALFWHDGQWLTDNPKLLGPADHAFWMASMVFDGARAFDGLLPDLDLHCQRVIRSAERMLMKPAIDAREIERLCREAVARFPAGSALYIKPMFYCADGFLLPDAARTQFVLHVFKVPMPGPQAGFSAGFSSFARSWPNMAPTDAKASCLYPNGQRAIAEANARGFDNAIMCDGDGHIAEFASSNLWIAKDGIVATPVHNGTFLNGITRQRVLALLRADGVDVQERSLTRADIETADEVFSTGNYAKVMHVNRVEQRELAQGPMARRAYSLYMDYARQGVRA</sequence>
<dbReference type="SUPFAM" id="SSF56752">
    <property type="entry name" value="D-aminoacid aminotransferase-like PLP-dependent enzymes"/>
    <property type="match status" value="1"/>
</dbReference>
<comment type="pathway">
    <text evidence="2">Amino-acid biosynthesis; L-isoleucine biosynthesis; L-isoleucine from 2-oxobutanoate: step 4/4.</text>
</comment>
<comment type="function">
    <text evidence="1">Acts on leucine, isoleucine and valine.</text>
</comment>
<dbReference type="InterPro" id="IPR043131">
    <property type="entry name" value="BCAT-like_N"/>
</dbReference>
<evidence type="ECO:0000256" key="9">
    <source>
        <dbReference type="ARBA" id="ARBA00049229"/>
    </source>
</evidence>
<comment type="catalytic activity">
    <reaction evidence="7">
        <text>L-valine + 2-oxoglutarate = 3-methyl-2-oxobutanoate + L-glutamate</text>
        <dbReference type="Rhea" id="RHEA:24813"/>
        <dbReference type="ChEBI" id="CHEBI:11851"/>
        <dbReference type="ChEBI" id="CHEBI:16810"/>
        <dbReference type="ChEBI" id="CHEBI:29985"/>
        <dbReference type="ChEBI" id="CHEBI:57762"/>
        <dbReference type="EC" id="2.6.1.42"/>
    </reaction>
</comment>
<name>A0A157N6L9_9BORD</name>
<dbReference type="PATRIC" id="fig|123899.6.peg.2519"/>
<evidence type="ECO:0000256" key="7">
    <source>
        <dbReference type="ARBA" id="ARBA00048212"/>
    </source>
</evidence>
<dbReference type="eggNOG" id="COG0115">
    <property type="taxonomic scope" value="Bacteria"/>
</dbReference>
<dbReference type="InterPro" id="IPR043132">
    <property type="entry name" value="BCAT-like_C"/>
</dbReference>
<dbReference type="AlphaFoldDB" id="A0A157N6L9"/>
<evidence type="ECO:0000256" key="4">
    <source>
        <dbReference type="ARBA" id="ARBA00005072"/>
    </source>
</evidence>
<dbReference type="GeneID" id="56590210"/>
<comment type="similarity">
    <text evidence="5">Belongs to the class-IV pyridoxal-phosphate-dependent aminotransferase family.</text>
</comment>
<keyword evidence="11" id="KW-1185">Reference proteome</keyword>
<dbReference type="GO" id="GO:0052654">
    <property type="term" value="F:L-leucine-2-oxoglutarate transaminase activity"/>
    <property type="evidence" value="ECO:0007669"/>
    <property type="project" value="RHEA"/>
</dbReference>
<dbReference type="InterPro" id="IPR050571">
    <property type="entry name" value="Class-IV_PLP-Dep_Aminotrnsfr"/>
</dbReference>
<comment type="catalytic activity">
    <reaction evidence="8">
        <text>L-isoleucine + 2-oxoglutarate = (S)-3-methyl-2-oxopentanoate + L-glutamate</text>
        <dbReference type="Rhea" id="RHEA:24801"/>
        <dbReference type="ChEBI" id="CHEBI:16810"/>
        <dbReference type="ChEBI" id="CHEBI:29985"/>
        <dbReference type="ChEBI" id="CHEBI:35146"/>
        <dbReference type="ChEBI" id="CHEBI:58045"/>
        <dbReference type="EC" id="2.6.1.42"/>
    </reaction>
</comment>
<organism evidence="10 11">
    <name type="scientific">Bordetella trematum</name>
    <dbReference type="NCBI Taxonomy" id="123899"/>
    <lineage>
        <taxon>Bacteria</taxon>
        <taxon>Pseudomonadati</taxon>
        <taxon>Pseudomonadota</taxon>
        <taxon>Betaproteobacteria</taxon>
        <taxon>Burkholderiales</taxon>
        <taxon>Alcaligenaceae</taxon>
        <taxon>Bordetella</taxon>
    </lineage>
</organism>
<evidence type="ECO:0000256" key="6">
    <source>
        <dbReference type="ARBA" id="ARBA00013053"/>
    </source>
</evidence>
<evidence type="ECO:0000313" key="11">
    <source>
        <dbReference type="Proteomes" id="UP000076825"/>
    </source>
</evidence>